<keyword evidence="1" id="KW-0472">Membrane</keyword>
<feature type="transmembrane region" description="Helical" evidence="1">
    <location>
        <begin position="278"/>
        <end position="297"/>
    </location>
</feature>
<dbReference type="RefSeq" id="WP_244914167.1">
    <property type="nucleotide sequence ID" value="NZ_UHFA01000002.1"/>
</dbReference>
<feature type="transmembrane region" description="Helical" evidence="1">
    <location>
        <begin position="141"/>
        <end position="166"/>
    </location>
</feature>
<sequence length="377" mass="40779">MEKKSSNALVNWALGLEITSLVIGPILSVIAITIATVFVQSSSLGDLSTSSGGSDVARFIEFIGSFTQLIGIFAVYLFALMSASLIDLVFTWLATSISLFAASSRKNAKSIFRGFFICLVLQVLTPFLALLPILFRLESVVILIYFSFFAFLGSKIFALVLASRLFGQARREKRDLSYQSQPTVSGVMNKKVPAVKNSLTRGDISPQIPERVKEGSLPAKVQEAAQVKTNLKGKSMVKKPSSGLIVWSLNLVILDFCLQVASIGFMISAGVMTGNVDLLYPLVVIIAYLFQSGFFEGSGSFMSIIFLLIVFSLISGAIDVAALVLPIIVAVKNIRHRLPATGILIALATRLLVQVPTYFVTQAGGPRKLVNLDGWHS</sequence>
<accession>A0A380JF51</accession>
<keyword evidence="3" id="KW-1185">Reference proteome</keyword>
<gene>
    <name evidence="2" type="ORF">NCTC11391_01551</name>
</gene>
<evidence type="ECO:0000313" key="3">
    <source>
        <dbReference type="Proteomes" id="UP000254082"/>
    </source>
</evidence>
<feature type="transmembrane region" description="Helical" evidence="1">
    <location>
        <begin position="114"/>
        <end position="135"/>
    </location>
</feature>
<evidence type="ECO:0000256" key="1">
    <source>
        <dbReference type="SAM" id="Phobius"/>
    </source>
</evidence>
<evidence type="ECO:0000313" key="2">
    <source>
        <dbReference type="EMBL" id="SUN36555.1"/>
    </source>
</evidence>
<feature type="transmembrane region" description="Helical" evidence="1">
    <location>
        <begin position="12"/>
        <end position="39"/>
    </location>
</feature>
<dbReference type="AlphaFoldDB" id="A0A380JF51"/>
<keyword evidence="1" id="KW-0812">Transmembrane</keyword>
<feature type="transmembrane region" description="Helical" evidence="1">
    <location>
        <begin position="304"/>
        <end position="328"/>
    </location>
</feature>
<feature type="transmembrane region" description="Helical" evidence="1">
    <location>
        <begin position="340"/>
        <end position="360"/>
    </location>
</feature>
<dbReference type="Proteomes" id="UP000254082">
    <property type="component" value="Unassembled WGS sequence"/>
</dbReference>
<keyword evidence="1" id="KW-1133">Transmembrane helix</keyword>
<organism evidence="2 3">
    <name type="scientific">Streptococcus downei MFe28</name>
    <dbReference type="NCBI Taxonomy" id="764290"/>
    <lineage>
        <taxon>Bacteria</taxon>
        <taxon>Bacillati</taxon>
        <taxon>Bacillota</taxon>
        <taxon>Bacilli</taxon>
        <taxon>Lactobacillales</taxon>
        <taxon>Streptococcaceae</taxon>
        <taxon>Streptococcus</taxon>
    </lineage>
</organism>
<dbReference type="EMBL" id="UHFA01000002">
    <property type="protein sequence ID" value="SUN36555.1"/>
    <property type="molecule type" value="Genomic_DNA"/>
</dbReference>
<protein>
    <submittedName>
        <fullName evidence="2">Uncharacterized protein</fullName>
    </submittedName>
</protein>
<proteinExistence type="predicted"/>
<reference evidence="2 3" key="1">
    <citation type="submission" date="2018-06" db="EMBL/GenBank/DDBJ databases">
        <authorList>
            <consortium name="Pathogen Informatics"/>
            <person name="Doyle S."/>
        </authorList>
    </citation>
    <scope>NUCLEOTIDE SEQUENCE [LARGE SCALE GENOMIC DNA]</scope>
    <source>
        <strain evidence="3">NCTC 11391</strain>
    </source>
</reference>
<name>A0A380JF51_STRDO</name>